<protein>
    <recommendedName>
        <fullName evidence="2">Ubiquitin carboxyl-terminal hydrolase</fullName>
        <ecNumber evidence="2">3.4.19.12</ecNumber>
    </recommendedName>
</protein>
<dbReference type="PROSITE" id="PS50235">
    <property type="entry name" value="USP_3"/>
    <property type="match status" value="1"/>
</dbReference>
<evidence type="ECO:0000256" key="3">
    <source>
        <dbReference type="SAM" id="MobiDB-lite"/>
    </source>
</evidence>
<dbReference type="PROSITE" id="PS00972">
    <property type="entry name" value="USP_1"/>
    <property type="match status" value="1"/>
</dbReference>
<feature type="region of interest" description="Disordered" evidence="3">
    <location>
        <begin position="183"/>
        <end position="219"/>
    </location>
</feature>
<evidence type="ECO:0000313" key="6">
    <source>
        <dbReference type="Proteomes" id="UP000735302"/>
    </source>
</evidence>
<dbReference type="GO" id="GO:0006508">
    <property type="term" value="P:proteolysis"/>
    <property type="evidence" value="ECO:0007669"/>
    <property type="project" value="UniProtKB-KW"/>
</dbReference>
<comment type="similarity">
    <text evidence="2">Belongs to the peptidase C19 family.</text>
</comment>
<dbReference type="InterPro" id="IPR050185">
    <property type="entry name" value="Ub_carboxyl-term_hydrolase"/>
</dbReference>
<dbReference type="InterPro" id="IPR018200">
    <property type="entry name" value="USP_CS"/>
</dbReference>
<sequence>MKIVKRDKNNCYCIDRLLNQTTDKQVICKIVVMTQADENDRLITAICHHRKSLLGKVLSAWQAFVYSGKKKMSNSTTAIPTMMTRARTNLFLVKKRTLIPGVTGLRNLGNTCYINSILQSLGHLEDFREFFCHLVFGLFSPTGTPVPGSSPNSNASSLGKRNLLRLNTIDFFEHLSNGIAAKKTEMGGTNKSSSSSSGSSTTKISPPQQKKLGGLNGGGCDKSPADLPIDAMLTAHDKSVMRLEQDQKPEQTWKDDEILEAKANALKALSLCQEMHGLLRVLWSGKWAQVSPHGFLQAVWRAIPAFKGHLQHDAQEFLCELLDKMSKEIENLPQCRGLENVIDQSFRGEFVSQVTCQRCSNVSCRYEPFLDVSLEFPRRFQSTSAQIYRNMCHITEMLSSFTDVEDLEPLSYSCEKCNLKRRRSSRQLMVKTDAKKQLLVSKPPEILRLHLKRFRWCGRNNREKIGTHVMFDEELDISPFCKAAPSVPKYRLSAVVVHHGAGFRAGHYTAFVYNNSAGSWLHCNDSRVQLVSLEEVLASQAYILFYTRELATVSLEDLPIPASGVESDKQSNISTLPELDPETLQVLQRGETQHSVDDEVMLSFHRNPVLVKRLSLPTNSSSSTSVPKLTSVKTEQHMKSNSVSSSFDLNALSTEKSRTSSSPPSSSKKSVEGSMKQQATADGRKRQSEKRSEEQAYPAKKVARHKSRSL</sequence>
<dbReference type="CDD" id="cd02667">
    <property type="entry name" value="Peptidase_C19K"/>
    <property type="match status" value="1"/>
</dbReference>
<dbReference type="Proteomes" id="UP000735302">
    <property type="component" value="Unassembled WGS sequence"/>
</dbReference>
<comment type="catalytic activity">
    <reaction evidence="1 2">
        <text>Thiol-dependent hydrolysis of ester, thioester, amide, peptide and isopeptide bonds formed by the C-terminal Gly of ubiquitin (a 76-residue protein attached to proteins as an intracellular targeting signal).</text>
        <dbReference type="EC" id="3.4.19.12"/>
    </reaction>
</comment>
<dbReference type="Gene3D" id="3.90.70.10">
    <property type="entry name" value="Cysteine proteinases"/>
    <property type="match status" value="2"/>
</dbReference>
<feature type="region of interest" description="Disordered" evidence="3">
    <location>
        <begin position="615"/>
        <end position="710"/>
    </location>
</feature>
<dbReference type="PANTHER" id="PTHR21646:SF5">
    <property type="entry name" value="UBIQUITIN CARBOXYL-TERMINAL HYDROLASE-RELATED"/>
    <property type="match status" value="1"/>
</dbReference>
<keyword evidence="2" id="KW-0833">Ubl conjugation pathway</keyword>
<name>A0AAV4E2Q9_9GAST</name>
<dbReference type="InterPro" id="IPR028889">
    <property type="entry name" value="USP"/>
</dbReference>
<dbReference type="GO" id="GO:0004843">
    <property type="term" value="F:cysteine-type deubiquitinase activity"/>
    <property type="evidence" value="ECO:0007669"/>
    <property type="project" value="UniProtKB-UniRule"/>
</dbReference>
<keyword evidence="2" id="KW-0788">Thiol protease</keyword>
<organism evidence="5 6">
    <name type="scientific">Plakobranchus ocellatus</name>
    <dbReference type="NCBI Taxonomy" id="259542"/>
    <lineage>
        <taxon>Eukaryota</taxon>
        <taxon>Metazoa</taxon>
        <taxon>Spiralia</taxon>
        <taxon>Lophotrochozoa</taxon>
        <taxon>Mollusca</taxon>
        <taxon>Gastropoda</taxon>
        <taxon>Heterobranchia</taxon>
        <taxon>Euthyneura</taxon>
        <taxon>Panpulmonata</taxon>
        <taxon>Sacoglossa</taxon>
        <taxon>Placobranchoidea</taxon>
        <taxon>Plakobranchidae</taxon>
        <taxon>Plakobranchus</taxon>
    </lineage>
</organism>
<feature type="compositionally biased region" description="Basic and acidic residues" evidence="3">
    <location>
        <begin position="682"/>
        <end position="694"/>
    </location>
</feature>
<dbReference type="InterPro" id="IPR001394">
    <property type="entry name" value="Peptidase_C19_UCH"/>
</dbReference>
<feature type="compositionally biased region" description="Basic residues" evidence="3">
    <location>
        <begin position="701"/>
        <end position="710"/>
    </location>
</feature>
<dbReference type="PROSITE" id="PS00973">
    <property type="entry name" value="USP_2"/>
    <property type="match status" value="1"/>
</dbReference>
<feature type="compositionally biased region" description="Low complexity" evidence="3">
    <location>
        <begin position="615"/>
        <end position="633"/>
    </location>
</feature>
<proteinExistence type="inferred from homology"/>
<dbReference type="EMBL" id="BLXT01008617">
    <property type="protein sequence ID" value="GFO50709.1"/>
    <property type="molecule type" value="Genomic_DNA"/>
</dbReference>
<evidence type="ECO:0000259" key="4">
    <source>
        <dbReference type="PROSITE" id="PS50235"/>
    </source>
</evidence>
<feature type="compositionally biased region" description="Low complexity" evidence="3">
    <location>
        <begin position="659"/>
        <end position="668"/>
    </location>
</feature>
<dbReference type="EC" id="3.4.19.12" evidence="2"/>
<dbReference type="Pfam" id="PF00443">
    <property type="entry name" value="UCH"/>
    <property type="match status" value="2"/>
</dbReference>
<dbReference type="InterPro" id="IPR038765">
    <property type="entry name" value="Papain-like_cys_pep_sf"/>
</dbReference>
<dbReference type="SUPFAM" id="SSF54001">
    <property type="entry name" value="Cysteine proteinases"/>
    <property type="match status" value="1"/>
</dbReference>
<dbReference type="AlphaFoldDB" id="A0AAV4E2Q9"/>
<feature type="compositionally biased region" description="Polar residues" evidence="3">
    <location>
        <begin position="639"/>
        <end position="652"/>
    </location>
</feature>
<evidence type="ECO:0000256" key="2">
    <source>
        <dbReference type="RuleBase" id="RU366025"/>
    </source>
</evidence>
<comment type="caution">
    <text evidence="5">The sequence shown here is derived from an EMBL/GenBank/DDBJ whole genome shotgun (WGS) entry which is preliminary data.</text>
</comment>
<feature type="compositionally biased region" description="Low complexity" evidence="3">
    <location>
        <begin position="187"/>
        <end position="213"/>
    </location>
</feature>
<dbReference type="PANTHER" id="PTHR21646">
    <property type="entry name" value="UBIQUITIN CARBOXYL-TERMINAL HYDROLASE"/>
    <property type="match status" value="1"/>
</dbReference>
<keyword evidence="2" id="KW-0645">Protease</keyword>
<reference evidence="5 6" key="1">
    <citation type="journal article" date="2021" name="Elife">
        <title>Chloroplast acquisition without the gene transfer in kleptoplastic sea slugs, Plakobranchus ocellatus.</title>
        <authorList>
            <person name="Maeda T."/>
            <person name="Takahashi S."/>
            <person name="Yoshida T."/>
            <person name="Shimamura S."/>
            <person name="Takaki Y."/>
            <person name="Nagai Y."/>
            <person name="Toyoda A."/>
            <person name="Suzuki Y."/>
            <person name="Arimoto A."/>
            <person name="Ishii H."/>
            <person name="Satoh N."/>
            <person name="Nishiyama T."/>
            <person name="Hasebe M."/>
            <person name="Maruyama T."/>
            <person name="Minagawa J."/>
            <person name="Obokata J."/>
            <person name="Shigenobu S."/>
        </authorList>
    </citation>
    <scope>NUCLEOTIDE SEQUENCE [LARGE SCALE GENOMIC DNA]</scope>
</reference>
<feature type="domain" description="USP" evidence="4">
    <location>
        <begin position="103"/>
        <end position="549"/>
    </location>
</feature>
<evidence type="ECO:0000313" key="5">
    <source>
        <dbReference type="EMBL" id="GFO50709.1"/>
    </source>
</evidence>
<accession>A0AAV4E2Q9</accession>
<evidence type="ECO:0000256" key="1">
    <source>
        <dbReference type="ARBA" id="ARBA00000707"/>
    </source>
</evidence>
<gene>
    <name evidence="5" type="ORF">PoB_007721400</name>
</gene>
<keyword evidence="2 5" id="KW-0378">Hydrolase</keyword>
<keyword evidence="6" id="KW-1185">Reference proteome</keyword>
<dbReference type="GO" id="GO:0016579">
    <property type="term" value="P:protein deubiquitination"/>
    <property type="evidence" value="ECO:0007669"/>
    <property type="project" value="InterPro"/>
</dbReference>